<feature type="region of interest" description="Disordered" evidence="1">
    <location>
        <begin position="1"/>
        <end position="32"/>
    </location>
</feature>
<evidence type="ECO:0000313" key="2">
    <source>
        <dbReference type="EMBL" id="KAL0326478.1"/>
    </source>
</evidence>
<accession>A0AAW2M624</accession>
<reference evidence="2" key="2">
    <citation type="journal article" date="2024" name="Plant">
        <title>Genomic evolution and insights into agronomic trait innovations of Sesamum species.</title>
        <authorList>
            <person name="Miao H."/>
            <person name="Wang L."/>
            <person name="Qu L."/>
            <person name="Liu H."/>
            <person name="Sun Y."/>
            <person name="Le M."/>
            <person name="Wang Q."/>
            <person name="Wei S."/>
            <person name="Zheng Y."/>
            <person name="Lin W."/>
            <person name="Duan Y."/>
            <person name="Cao H."/>
            <person name="Xiong S."/>
            <person name="Wang X."/>
            <person name="Wei L."/>
            <person name="Li C."/>
            <person name="Ma Q."/>
            <person name="Ju M."/>
            <person name="Zhao R."/>
            <person name="Li G."/>
            <person name="Mu C."/>
            <person name="Tian Q."/>
            <person name="Mei H."/>
            <person name="Zhang T."/>
            <person name="Gao T."/>
            <person name="Zhang H."/>
        </authorList>
    </citation>
    <scope>NUCLEOTIDE SEQUENCE</scope>
    <source>
        <strain evidence="2">G01</strain>
    </source>
</reference>
<evidence type="ECO:0000256" key="1">
    <source>
        <dbReference type="SAM" id="MobiDB-lite"/>
    </source>
</evidence>
<reference evidence="2" key="1">
    <citation type="submission" date="2020-06" db="EMBL/GenBank/DDBJ databases">
        <authorList>
            <person name="Li T."/>
            <person name="Hu X."/>
            <person name="Zhang T."/>
            <person name="Song X."/>
            <person name="Zhang H."/>
            <person name="Dai N."/>
            <person name="Sheng W."/>
            <person name="Hou X."/>
            <person name="Wei L."/>
        </authorList>
    </citation>
    <scope>NUCLEOTIDE SEQUENCE</scope>
    <source>
        <strain evidence="2">G01</strain>
        <tissue evidence="2">Leaf</tissue>
    </source>
</reference>
<sequence length="51" mass="5579">MAESLKLEEPQSATNEAISLSSSLEEDPSPRRICPANGRLHLRPLVGSDEF</sequence>
<protein>
    <submittedName>
        <fullName evidence="2">Uncharacterized protein</fullName>
    </submittedName>
</protein>
<name>A0AAW2M624_9LAMI</name>
<gene>
    <name evidence="2" type="ORF">Sangu_1725800</name>
</gene>
<dbReference type="AlphaFoldDB" id="A0AAW2M624"/>
<organism evidence="2">
    <name type="scientific">Sesamum angustifolium</name>
    <dbReference type="NCBI Taxonomy" id="2727405"/>
    <lineage>
        <taxon>Eukaryota</taxon>
        <taxon>Viridiplantae</taxon>
        <taxon>Streptophyta</taxon>
        <taxon>Embryophyta</taxon>
        <taxon>Tracheophyta</taxon>
        <taxon>Spermatophyta</taxon>
        <taxon>Magnoliopsida</taxon>
        <taxon>eudicotyledons</taxon>
        <taxon>Gunneridae</taxon>
        <taxon>Pentapetalae</taxon>
        <taxon>asterids</taxon>
        <taxon>lamiids</taxon>
        <taxon>Lamiales</taxon>
        <taxon>Pedaliaceae</taxon>
        <taxon>Sesamum</taxon>
    </lineage>
</organism>
<proteinExistence type="predicted"/>
<dbReference type="EMBL" id="JACGWK010000011">
    <property type="protein sequence ID" value="KAL0326478.1"/>
    <property type="molecule type" value="Genomic_DNA"/>
</dbReference>
<comment type="caution">
    <text evidence="2">The sequence shown here is derived from an EMBL/GenBank/DDBJ whole genome shotgun (WGS) entry which is preliminary data.</text>
</comment>